<sequence>MRASRIFIIAVIAYLIINLGIYAYSANRATLKALHFHNTVLVPYVLFSTFSITASLVALGIYFIYRNSLMRNALKSKVAFGALVIIFAYYTWSIFEGLLQYASHQILYFSLAYKFLPYNPFQFNFTASLLPPSIHHPFGTNYNGEDILSRVLYAAPSDAEISTVVVISAIIIGGLVGMFAGYFGGWVDEVLMRITDVFLAIPGLILVIAVAVLLGSSFTSAMIGLMIPWWATYARLFRSQTLVVKNMGYVDMAKLMGFRSFRIIFKHVFHNVIDPILSYAALDFGNVILTYASLTFLGIGLQGVNQPEWGAMVSDGLQYLPHVWWWSLFPSIIILVLVASFVILGDRLQDVIAGRVTY</sequence>
<accession>A0A650CKY8</accession>
<dbReference type="GeneID" id="42802331"/>
<dbReference type="Gene3D" id="1.10.3720.10">
    <property type="entry name" value="MetI-like"/>
    <property type="match status" value="1"/>
</dbReference>
<dbReference type="Proteomes" id="UP000427373">
    <property type="component" value="Chromosome"/>
</dbReference>
<feature type="transmembrane region" description="Helical" evidence="7">
    <location>
        <begin position="323"/>
        <end position="345"/>
    </location>
</feature>
<evidence type="ECO:0000313" key="11">
    <source>
        <dbReference type="Proteomes" id="UP000427373"/>
    </source>
</evidence>
<dbReference type="PANTHER" id="PTHR43386:SF1">
    <property type="entry name" value="D,D-DIPEPTIDE TRANSPORT SYSTEM PERMEASE PROTEIN DDPC-RELATED"/>
    <property type="match status" value="1"/>
</dbReference>
<dbReference type="KEGG" id="soh:D1869_13760"/>
<name>A0A650CKY8_SULOH</name>
<keyword evidence="4 7" id="KW-0812">Transmembrane</keyword>
<reference evidence="10 11" key="1">
    <citation type="submission" date="2019-10" db="EMBL/GenBank/DDBJ databases">
        <title>Genome Sequences from Six Type Strain Members of the Archaeal Family Sulfolobaceae: Acidianus ambivalens, Acidianus infernus, Metallosphaera prunae, Stygiolobus azoricus, Sulfolobus metallicus, and Sulfurisphaera ohwakuensis.</title>
        <authorList>
            <person name="Counts J.A."/>
            <person name="Kelly R.M."/>
        </authorList>
    </citation>
    <scope>NUCLEOTIDE SEQUENCE [LARGE SCALE GENOMIC DNA]</scope>
    <source>
        <strain evidence="10 11">TA-1</strain>
    </source>
</reference>
<feature type="transmembrane region" description="Helical" evidence="7">
    <location>
        <begin position="161"/>
        <end position="185"/>
    </location>
</feature>
<dbReference type="SUPFAM" id="SSF161098">
    <property type="entry name" value="MetI-like"/>
    <property type="match status" value="1"/>
</dbReference>
<dbReference type="GO" id="GO:0055085">
    <property type="term" value="P:transmembrane transport"/>
    <property type="evidence" value="ECO:0007669"/>
    <property type="project" value="InterPro"/>
</dbReference>
<feature type="transmembrane region" description="Helical" evidence="7">
    <location>
        <begin position="77"/>
        <end position="95"/>
    </location>
</feature>
<dbReference type="PROSITE" id="PS50928">
    <property type="entry name" value="ABC_TM1"/>
    <property type="match status" value="1"/>
</dbReference>
<reference evidence="9 12" key="2">
    <citation type="submission" date="2020-08" db="EMBL/GenBank/DDBJ databases">
        <title>Genomic Encyclopedia of Type Strains, Phase IV (KMG-IV): sequencing the most valuable type-strain genomes for metagenomic binning, comparative biology and taxonomic classification.</title>
        <authorList>
            <person name="Goeker M."/>
        </authorList>
    </citation>
    <scope>NUCLEOTIDE SEQUENCE [LARGE SCALE GENOMIC DNA]</scope>
    <source>
        <strain evidence="9 12">DSM 12421</strain>
    </source>
</reference>
<evidence type="ECO:0000256" key="7">
    <source>
        <dbReference type="RuleBase" id="RU363032"/>
    </source>
</evidence>
<evidence type="ECO:0000313" key="9">
    <source>
        <dbReference type="EMBL" id="MBB5254527.1"/>
    </source>
</evidence>
<keyword evidence="3" id="KW-1003">Cell membrane</keyword>
<evidence type="ECO:0000259" key="8">
    <source>
        <dbReference type="PROSITE" id="PS50928"/>
    </source>
</evidence>
<dbReference type="Pfam" id="PF00528">
    <property type="entry name" value="BPD_transp_1"/>
    <property type="match status" value="1"/>
</dbReference>
<feature type="transmembrane region" description="Helical" evidence="7">
    <location>
        <begin position="7"/>
        <end position="24"/>
    </location>
</feature>
<dbReference type="GO" id="GO:0005886">
    <property type="term" value="C:plasma membrane"/>
    <property type="evidence" value="ECO:0007669"/>
    <property type="project" value="UniProtKB-SubCell"/>
</dbReference>
<proteinExistence type="inferred from homology"/>
<evidence type="ECO:0000256" key="4">
    <source>
        <dbReference type="ARBA" id="ARBA00022692"/>
    </source>
</evidence>
<evidence type="ECO:0000313" key="10">
    <source>
        <dbReference type="EMBL" id="QGR18137.1"/>
    </source>
</evidence>
<keyword evidence="5 7" id="KW-1133">Transmembrane helix</keyword>
<feature type="transmembrane region" description="Helical" evidence="7">
    <location>
        <begin position="197"/>
        <end position="227"/>
    </location>
</feature>
<evidence type="ECO:0000256" key="2">
    <source>
        <dbReference type="ARBA" id="ARBA00022448"/>
    </source>
</evidence>
<evidence type="ECO:0000256" key="3">
    <source>
        <dbReference type="ARBA" id="ARBA00022475"/>
    </source>
</evidence>
<dbReference type="PANTHER" id="PTHR43386">
    <property type="entry name" value="OLIGOPEPTIDE TRANSPORT SYSTEM PERMEASE PROTEIN APPC"/>
    <property type="match status" value="1"/>
</dbReference>
<dbReference type="InterPro" id="IPR035906">
    <property type="entry name" value="MetI-like_sf"/>
</dbReference>
<dbReference type="EMBL" id="CP045484">
    <property type="protein sequence ID" value="QGR18137.1"/>
    <property type="molecule type" value="Genomic_DNA"/>
</dbReference>
<comment type="subcellular location">
    <subcellularLocation>
        <location evidence="1 7">Cell membrane</location>
        <topology evidence="1 7">Multi-pass membrane protein</topology>
    </subcellularLocation>
</comment>
<dbReference type="InterPro" id="IPR050366">
    <property type="entry name" value="BP-dependent_transpt_permease"/>
</dbReference>
<gene>
    <name evidence="10" type="ORF">D1869_13760</name>
    <name evidence="9" type="ORF">HNQ62_002301</name>
</gene>
<dbReference type="AlphaFoldDB" id="A0A650CKY8"/>
<comment type="similarity">
    <text evidence="7">Belongs to the binding-protein-dependent transport system permease family.</text>
</comment>
<dbReference type="Proteomes" id="UP000582213">
    <property type="component" value="Unassembled WGS sequence"/>
</dbReference>
<evidence type="ECO:0000256" key="1">
    <source>
        <dbReference type="ARBA" id="ARBA00004651"/>
    </source>
</evidence>
<evidence type="ECO:0000313" key="12">
    <source>
        <dbReference type="Proteomes" id="UP000582213"/>
    </source>
</evidence>
<organism evidence="10 11">
    <name type="scientific">Sulfurisphaera ohwakuensis</name>
    <dbReference type="NCBI Taxonomy" id="69656"/>
    <lineage>
        <taxon>Archaea</taxon>
        <taxon>Thermoproteota</taxon>
        <taxon>Thermoprotei</taxon>
        <taxon>Sulfolobales</taxon>
        <taxon>Sulfolobaceae</taxon>
        <taxon>Sulfurisphaera</taxon>
    </lineage>
</organism>
<feature type="domain" description="ABC transmembrane type-1" evidence="8">
    <location>
        <begin position="159"/>
        <end position="345"/>
    </location>
</feature>
<dbReference type="InterPro" id="IPR000515">
    <property type="entry name" value="MetI-like"/>
</dbReference>
<evidence type="ECO:0000256" key="6">
    <source>
        <dbReference type="ARBA" id="ARBA00023136"/>
    </source>
</evidence>
<feature type="transmembrane region" description="Helical" evidence="7">
    <location>
        <begin position="277"/>
        <end position="303"/>
    </location>
</feature>
<dbReference type="EMBL" id="JACHFY010000017">
    <property type="protein sequence ID" value="MBB5254527.1"/>
    <property type="molecule type" value="Genomic_DNA"/>
</dbReference>
<evidence type="ECO:0000256" key="5">
    <source>
        <dbReference type="ARBA" id="ARBA00022989"/>
    </source>
</evidence>
<keyword evidence="2 7" id="KW-0813">Transport</keyword>
<dbReference type="OrthoDB" id="312811at2157"/>
<dbReference type="CDD" id="cd06261">
    <property type="entry name" value="TM_PBP2"/>
    <property type="match status" value="1"/>
</dbReference>
<feature type="transmembrane region" description="Helical" evidence="7">
    <location>
        <begin position="44"/>
        <end position="65"/>
    </location>
</feature>
<keyword evidence="6 7" id="KW-0472">Membrane</keyword>
<protein>
    <submittedName>
        <fullName evidence="10">ABC transporter permease subunit</fullName>
    </submittedName>
    <submittedName>
        <fullName evidence="9">Peptide/nickel transport system permease protein</fullName>
    </submittedName>
</protein>
<dbReference type="RefSeq" id="WP_156015625.1">
    <property type="nucleotide sequence ID" value="NZ_CP045484.1"/>
</dbReference>
<keyword evidence="11" id="KW-1185">Reference proteome</keyword>